<feature type="domain" description="Serpin" evidence="2">
    <location>
        <begin position="67"/>
        <end position="419"/>
    </location>
</feature>
<dbReference type="PANTHER" id="PTHR11461:SF211">
    <property type="entry name" value="GH10112P-RELATED"/>
    <property type="match status" value="1"/>
</dbReference>
<proteinExistence type="inferred from homology"/>
<reference evidence="3 4" key="1">
    <citation type="submission" date="2017-10" db="EMBL/GenBank/DDBJ databases">
        <title>Novel microbial diversity and functional potential in the marine mammal oral microbiome.</title>
        <authorList>
            <person name="Dudek N.K."/>
            <person name="Sun C.L."/>
            <person name="Burstein D."/>
            <person name="Kantor R.S."/>
            <person name="Aliaga Goltsman D.S."/>
            <person name="Bik E.M."/>
            <person name="Thomas B.C."/>
            <person name="Banfield J.F."/>
            <person name="Relman D.A."/>
        </authorList>
    </citation>
    <scope>NUCLEOTIDE SEQUENCE [LARGE SCALE GENOMIC DNA]</scope>
    <source>
        <strain evidence="3">DOLZORAL124_49_17</strain>
    </source>
</reference>
<dbReference type="CDD" id="cd19590">
    <property type="entry name" value="serpin_thermopin-like"/>
    <property type="match status" value="1"/>
</dbReference>
<comment type="similarity">
    <text evidence="1">Belongs to the serpin family.</text>
</comment>
<dbReference type="PROSITE" id="PS00284">
    <property type="entry name" value="SERPIN"/>
    <property type="match status" value="1"/>
</dbReference>
<dbReference type="Gene3D" id="2.30.39.10">
    <property type="entry name" value="Alpha-1-antitrypsin, domain 1"/>
    <property type="match status" value="1"/>
</dbReference>
<dbReference type="InterPro" id="IPR000215">
    <property type="entry name" value="Serpin_fam"/>
</dbReference>
<name>A0A2G6E660_9BACT</name>
<dbReference type="PANTHER" id="PTHR11461">
    <property type="entry name" value="SERINE PROTEASE INHIBITOR, SERPIN"/>
    <property type="match status" value="1"/>
</dbReference>
<dbReference type="InterPro" id="IPR023795">
    <property type="entry name" value="Serpin_CS"/>
</dbReference>
<dbReference type="AlphaFoldDB" id="A0A2G6E660"/>
<dbReference type="GO" id="GO:0004867">
    <property type="term" value="F:serine-type endopeptidase inhibitor activity"/>
    <property type="evidence" value="ECO:0007669"/>
    <property type="project" value="InterPro"/>
</dbReference>
<organism evidence="3 4">
    <name type="scientific">candidate division KSB3 bacterium</name>
    <dbReference type="NCBI Taxonomy" id="2044937"/>
    <lineage>
        <taxon>Bacteria</taxon>
        <taxon>candidate division KSB3</taxon>
    </lineage>
</organism>
<dbReference type="Pfam" id="PF00079">
    <property type="entry name" value="Serpin"/>
    <property type="match status" value="1"/>
</dbReference>
<evidence type="ECO:0000256" key="1">
    <source>
        <dbReference type="RuleBase" id="RU000411"/>
    </source>
</evidence>
<dbReference type="GO" id="GO:0005615">
    <property type="term" value="C:extracellular space"/>
    <property type="evidence" value="ECO:0007669"/>
    <property type="project" value="InterPro"/>
</dbReference>
<dbReference type="Gene3D" id="3.30.497.10">
    <property type="entry name" value="Antithrombin, subunit I, domain 2"/>
    <property type="match status" value="1"/>
</dbReference>
<sequence>MSYAGELSRLPQTRTRRQGKFMPGKRQRIIIGLCTILLAGAGAFSAERAASSETMYLLTQANNAFAWDLYDQLRLTEGNLFFSPYSISSALAMTYAGARGNTEKQIAETLHFTLGQDALHPAFYELNRHIATLGQDHANILQIANSLWVERGLQLLQAFAETGQEYYNSNLFQVDFSNAAEACRTEINKWVAEHTEQKVTELLHKGDVTRDTSLVLTNAVYFKADWLTPFDEKDTTNGDFWIAPDTRISLPMMRLKSDFEYAEDAFGQIAVLPYVGEKLYMILALPWAKDGLTALEAGLDSKTIDRWIEKLMPRKLNLTLPQFTMRSRLSLIEILREMGVTDTSNFSGMTTPPLPLADIVHEAFIDVNEHGTEAAAATAVSLGRSLPRYVEFHADHPFLYFIYDSTSKSILFIGRVSDPSA</sequence>
<comment type="caution">
    <text evidence="3">The sequence shown here is derived from an EMBL/GenBank/DDBJ whole genome shotgun (WGS) entry which is preliminary data.</text>
</comment>
<dbReference type="InterPro" id="IPR042185">
    <property type="entry name" value="Serpin_sf_2"/>
</dbReference>
<dbReference type="InterPro" id="IPR042178">
    <property type="entry name" value="Serpin_sf_1"/>
</dbReference>
<evidence type="ECO:0000313" key="4">
    <source>
        <dbReference type="Proteomes" id="UP000229740"/>
    </source>
</evidence>
<protein>
    <recommendedName>
        <fullName evidence="2">Serpin domain-containing protein</fullName>
    </recommendedName>
</protein>
<accession>A0A2G6E660</accession>
<evidence type="ECO:0000259" key="2">
    <source>
        <dbReference type="SMART" id="SM00093"/>
    </source>
</evidence>
<gene>
    <name evidence="3" type="ORF">CSB45_07400</name>
</gene>
<dbReference type="InterPro" id="IPR023796">
    <property type="entry name" value="Serpin_dom"/>
</dbReference>
<dbReference type="SMART" id="SM00093">
    <property type="entry name" value="SERPIN"/>
    <property type="match status" value="1"/>
</dbReference>
<dbReference type="EMBL" id="PDPS01000027">
    <property type="protein sequence ID" value="PID57342.1"/>
    <property type="molecule type" value="Genomic_DNA"/>
</dbReference>
<dbReference type="SUPFAM" id="SSF56574">
    <property type="entry name" value="Serpins"/>
    <property type="match status" value="1"/>
</dbReference>
<dbReference type="Proteomes" id="UP000229740">
    <property type="component" value="Unassembled WGS sequence"/>
</dbReference>
<dbReference type="InterPro" id="IPR036186">
    <property type="entry name" value="Serpin_sf"/>
</dbReference>
<evidence type="ECO:0000313" key="3">
    <source>
        <dbReference type="EMBL" id="PID57342.1"/>
    </source>
</evidence>